<feature type="region of interest" description="Disordered" evidence="1">
    <location>
        <begin position="157"/>
        <end position="319"/>
    </location>
</feature>
<evidence type="ECO:0000256" key="1">
    <source>
        <dbReference type="SAM" id="MobiDB-lite"/>
    </source>
</evidence>
<protein>
    <submittedName>
        <fullName evidence="2">Gek_0 protein</fullName>
    </submittedName>
</protein>
<dbReference type="EMBL" id="GBYB01005777">
    <property type="protein sequence ID" value="JAG75544.1"/>
    <property type="molecule type" value="Transcribed_RNA"/>
</dbReference>
<dbReference type="AlphaFoldDB" id="A0A0C9QYQ2"/>
<feature type="compositionally biased region" description="Basic and acidic residues" evidence="1">
    <location>
        <begin position="182"/>
        <end position="198"/>
    </location>
</feature>
<name>A0A0C9QYQ2_9HYME</name>
<feature type="compositionally biased region" description="Polar residues" evidence="1">
    <location>
        <begin position="299"/>
        <end position="319"/>
    </location>
</feature>
<feature type="compositionally biased region" description="Basic and acidic residues" evidence="1">
    <location>
        <begin position="280"/>
        <end position="292"/>
    </location>
</feature>
<feature type="compositionally biased region" description="Polar residues" evidence="1">
    <location>
        <begin position="213"/>
        <end position="247"/>
    </location>
</feature>
<organism evidence="2">
    <name type="scientific">Fopius arisanus</name>
    <dbReference type="NCBI Taxonomy" id="64838"/>
    <lineage>
        <taxon>Eukaryota</taxon>
        <taxon>Metazoa</taxon>
        <taxon>Ecdysozoa</taxon>
        <taxon>Arthropoda</taxon>
        <taxon>Hexapoda</taxon>
        <taxon>Insecta</taxon>
        <taxon>Pterygota</taxon>
        <taxon>Neoptera</taxon>
        <taxon>Endopterygota</taxon>
        <taxon>Hymenoptera</taxon>
        <taxon>Apocrita</taxon>
        <taxon>Ichneumonoidea</taxon>
        <taxon>Braconidae</taxon>
        <taxon>Opiinae</taxon>
        <taxon>Fopius</taxon>
    </lineage>
</organism>
<accession>A0A0C9QYQ2</accession>
<reference evidence="2" key="1">
    <citation type="submission" date="2015-01" db="EMBL/GenBank/DDBJ databases">
        <title>Transcriptome Assembly of Fopius arisanus.</title>
        <authorList>
            <person name="Geib S."/>
        </authorList>
    </citation>
    <scope>NUCLEOTIDE SEQUENCE</scope>
</reference>
<sequence length="319" mass="34976">MDIQDAFKRAALYESCKQSNILSHIDLENTDTESLVELVNHNNAHSIRELPIIVSKFVTKGLLTLAIHKAPHLQNFIDASKIRICVEEDEMAFLVATSTSVPTSLTSIVIKNIAINALGTSIAQMKADLLNTTSGGSNYGKSPVGIRSKIRLTPFKKTEFKSAKPSPSYSSFGDYPHLSSKPGDKRPRSQGDEHKIDNQEIPAKRAKSHESIDQLSSTSPPVQSQNQDKTGVTDNSSSEMQPISNNPEIVDSSEGNPADEMKTPSFMHDIETNGNSIVSHDYDENHIAKQNHDGCAMESETQNVPNSPEQVNPQKLNDL</sequence>
<evidence type="ECO:0000313" key="2">
    <source>
        <dbReference type="EMBL" id="JAG75544.1"/>
    </source>
</evidence>
<gene>
    <name evidence="2" type="primary">gek_0</name>
    <name evidence="2" type="ORF">g.39785</name>
</gene>
<proteinExistence type="predicted"/>